<name>A0ABT7JXW8_9HYPH</name>
<dbReference type="RefSeq" id="WP_285870379.1">
    <property type="nucleotide sequence ID" value="NZ_JARFYM010000017.1"/>
</dbReference>
<dbReference type="PRINTS" id="PR00080">
    <property type="entry name" value="SDRFAMILY"/>
</dbReference>
<dbReference type="SUPFAM" id="SSF51735">
    <property type="entry name" value="NAD(P)-binding Rossmann-fold domains"/>
    <property type="match status" value="1"/>
</dbReference>
<dbReference type="PANTHER" id="PTHR43157:SF31">
    <property type="entry name" value="PHOSPHATIDYLINOSITOL-GLYCAN BIOSYNTHESIS CLASS F PROTEIN"/>
    <property type="match status" value="1"/>
</dbReference>
<dbReference type="Pfam" id="PF00106">
    <property type="entry name" value="adh_short"/>
    <property type="match status" value="1"/>
</dbReference>
<dbReference type="Proteomes" id="UP001172645">
    <property type="component" value="Unassembled WGS sequence"/>
</dbReference>
<evidence type="ECO:0000256" key="2">
    <source>
        <dbReference type="RuleBase" id="RU000363"/>
    </source>
</evidence>
<comment type="caution">
    <text evidence="3">The sequence shown here is derived from an EMBL/GenBank/DDBJ whole genome shotgun (WGS) entry which is preliminary data.</text>
</comment>
<dbReference type="InterPro" id="IPR002347">
    <property type="entry name" value="SDR_fam"/>
</dbReference>
<keyword evidence="4" id="KW-1185">Reference proteome</keyword>
<evidence type="ECO:0000313" key="4">
    <source>
        <dbReference type="Proteomes" id="UP001172645"/>
    </source>
</evidence>
<dbReference type="PANTHER" id="PTHR43157">
    <property type="entry name" value="PHOSPHATIDYLINOSITOL-GLYCAN BIOSYNTHESIS CLASS F PROTEIN-RELATED"/>
    <property type="match status" value="1"/>
</dbReference>
<keyword evidence="1" id="KW-0560">Oxidoreductase</keyword>
<proteinExistence type="inferred from homology"/>
<gene>
    <name evidence="3" type="ORF">PY649_19980</name>
</gene>
<dbReference type="InterPro" id="IPR036291">
    <property type="entry name" value="NAD(P)-bd_dom_sf"/>
</dbReference>
<sequence>MDMSEKTILITGSTDGVGRRVAERLAAWGATVLVHGRDHARAESLLSGIYDAGGKAIFYPADLSSLDEVGALADTIERDHDRLDILINNAGIGTGGRDAGRQVSRDGHELRFAVNYLAGFLLTRRLLPLLKASSPARIINVSSVGQQPIDFSDVMLTHGYSGVGAYCQSKLAQIMFTFDLAEELADTGVTVNCLHPATYMDTTMVRQAGVAPMSTVDEGADAILNLAVSAKLEGQTGLYYDGQRPSRANTQAYDTAARKRLRVLSHDLAGLA</sequence>
<accession>A0ABT7JXW8</accession>
<protein>
    <submittedName>
        <fullName evidence="3">SDR family NAD(P)-dependent oxidoreductase</fullName>
    </submittedName>
</protein>
<evidence type="ECO:0000256" key="1">
    <source>
        <dbReference type="ARBA" id="ARBA00023002"/>
    </source>
</evidence>
<dbReference type="PRINTS" id="PR00081">
    <property type="entry name" value="GDHRDH"/>
</dbReference>
<comment type="similarity">
    <text evidence="2">Belongs to the short-chain dehydrogenases/reductases (SDR) family.</text>
</comment>
<reference evidence="3" key="1">
    <citation type="submission" date="2023-06" db="EMBL/GenBank/DDBJ databases">
        <title>Phylogenetic Diversity of Rhizobium strains.</title>
        <authorList>
            <person name="Moura F.T."/>
            <person name="Helene L.C.F."/>
            <person name="Hungria M."/>
        </authorList>
    </citation>
    <scope>NUCLEOTIDE SEQUENCE</scope>
    <source>
        <strain evidence="3">CCGE526</strain>
    </source>
</reference>
<dbReference type="EMBL" id="JARFYM010000017">
    <property type="protein sequence ID" value="MDL2401189.1"/>
    <property type="molecule type" value="Genomic_DNA"/>
</dbReference>
<dbReference type="Gene3D" id="3.40.50.720">
    <property type="entry name" value="NAD(P)-binding Rossmann-like Domain"/>
    <property type="match status" value="1"/>
</dbReference>
<organism evidence="3 4">
    <name type="scientific">Rhizobium mayense</name>
    <dbReference type="NCBI Taxonomy" id="1312184"/>
    <lineage>
        <taxon>Bacteria</taxon>
        <taxon>Pseudomonadati</taxon>
        <taxon>Pseudomonadota</taxon>
        <taxon>Alphaproteobacteria</taxon>
        <taxon>Hyphomicrobiales</taxon>
        <taxon>Rhizobiaceae</taxon>
        <taxon>Rhizobium/Agrobacterium group</taxon>
        <taxon>Rhizobium</taxon>
    </lineage>
</organism>
<evidence type="ECO:0000313" key="3">
    <source>
        <dbReference type="EMBL" id="MDL2401189.1"/>
    </source>
</evidence>